<dbReference type="PROSITE" id="PS00789">
    <property type="entry name" value="CHORISMATE_SYNTHASE_3"/>
    <property type="match status" value="1"/>
</dbReference>
<evidence type="ECO:0000256" key="3">
    <source>
        <dbReference type="ARBA" id="ARBA00008014"/>
    </source>
</evidence>
<dbReference type="InterPro" id="IPR035904">
    <property type="entry name" value="Chorismate_synth_AroC_sf"/>
</dbReference>
<gene>
    <name evidence="8" type="primary">aroC</name>
    <name evidence="8" type="ORF">HSUHS5_0129</name>
</gene>
<dbReference type="Proteomes" id="UP000054093">
    <property type="component" value="Unassembled WGS sequence"/>
</dbReference>
<evidence type="ECO:0000313" key="9">
    <source>
        <dbReference type="Proteomes" id="UP000054093"/>
    </source>
</evidence>
<dbReference type="Gene3D" id="3.60.150.10">
    <property type="entry name" value="Chorismate synthase AroC"/>
    <property type="match status" value="1"/>
</dbReference>
<evidence type="ECO:0000256" key="2">
    <source>
        <dbReference type="ARBA" id="ARBA00005044"/>
    </source>
</evidence>
<dbReference type="EC" id="4.2.3.5" evidence="4"/>
<evidence type="ECO:0000256" key="6">
    <source>
        <dbReference type="ARBA" id="ARBA00023141"/>
    </source>
</evidence>
<dbReference type="GO" id="GO:0004107">
    <property type="term" value="F:chorismate synthase activity"/>
    <property type="evidence" value="ECO:0007669"/>
    <property type="project" value="UniProtKB-EC"/>
</dbReference>
<sequence length="215" mass="22909">MAWKLVGGVFSVGGIEATNLDFNFARESVICSLDAKVEANQKQAILEAKQSGDSLGGVVLIKAKAHKNLLGLGEPLYDKLDGRIASVMMGLNGVKGVFIGDPHASFMRGGAYNDAMNKEGFKSNHSGGVLGGMGTGEDILVWVHFKPTSSIALKQESINIHYQSVELEIKGRHDPCIAIRGSVVCESLLALVVADFLLLNMGAKLSGVEAFYTRD</sequence>
<reference evidence="8 9" key="1">
    <citation type="journal article" date="2011" name="Vet. Res.">
        <title>Genome sequence of Helicobacter suis supports its role in gastric pathology.</title>
        <authorList>
            <person name="Vermoote M."/>
            <person name="Vandekerckhove T.T."/>
            <person name="Flahou B."/>
            <person name="Pasmans F."/>
            <person name="Smet A."/>
            <person name="De Groote D."/>
            <person name="Van Criekinge W."/>
            <person name="Ducatelle R."/>
            <person name="Haesebrouck F."/>
        </authorList>
    </citation>
    <scope>NUCLEOTIDE SEQUENCE [LARGE SCALE GENOMIC DNA]</scope>
    <source>
        <strain evidence="8 9">HS5</strain>
    </source>
</reference>
<dbReference type="InterPro" id="IPR020541">
    <property type="entry name" value="Chorismate_synthase_CS"/>
</dbReference>
<dbReference type="GO" id="GO:0009423">
    <property type="term" value="P:chorismate biosynthetic process"/>
    <property type="evidence" value="ECO:0007669"/>
    <property type="project" value="UniProtKB-UniPathway"/>
</dbReference>
<comment type="similarity">
    <text evidence="3">Belongs to the chorismate synthase family.</text>
</comment>
<dbReference type="UniPathway" id="UPA00053">
    <property type="reaction ID" value="UER00090"/>
</dbReference>
<dbReference type="Pfam" id="PF01264">
    <property type="entry name" value="Chorismate_synt"/>
    <property type="match status" value="1"/>
</dbReference>
<evidence type="ECO:0000256" key="5">
    <source>
        <dbReference type="ARBA" id="ARBA00022605"/>
    </source>
</evidence>
<dbReference type="GO" id="GO:0008652">
    <property type="term" value="P:amino acid biosynthetic process"/>
    <property type="evidence" value="ECO:0007669"/>
    <property type="project" value="UniProtKB-KW"/>
</dbReference>
<evidence type="ECO:0000256" key="4">
    <source>
        <dbReference type="ARBA" id="ARBA00013036"/>
    </source>
</evidence>
<keyword evidence="5" id="KW-0028">Amino-acid biosynthesis</keyword>
<comment type="cofactor">
    <cofactor evidence="1">
        <name>FMNH2</name>
        <dbReference type="ChEBI" id="CHEBI:57618"/>
    </cofactor>
</comment>
<dbReference type="PANTHER" id="PTHR21085:SF0">
    <property type="entry name" value="CHORISMATE SYNTHASE"/>
    <property type="match status" value="1"/>
</dbReference>
<dbReference type="GO" id="GO:0005829">
    <property type="term" value="C:cytosol"/>
    <property type="evidence" value="ECO:0007669"/>
    <property type="project" value="TreeGrafter"/>
</dbReference>
<dbReference type="SUPFAM" id="SSF103263">
    <property type="entry name" value="Chorismate synthase, AroC"/>
    <property type="match status" value="1"/>
</dbReference>
<comment type="caution">
    <text evidence="8">The sequence shown here is derived from an EMBL/GenBank/DDBJ whole genome shotgun (WGS) entry which is preliminary data.</text>
</comment>
<dbReference type="PANTHER" id="PTHR21085">
    <property type="entry name" value="CHORISMATE SYNTHASE"/>
    <property type="match status" value="1"/>
</dbReference>
<keyword evidence="7" id="KW-0456">Lyase</keyword>
<accession>E7G2J4</accession>
<keyword evidence="6" id="KW-0057">Aromatic amino acid biosynthesis</keyword>
<evidence type="ECO:0000313" key="8">
    <source>
        <dbReference type="EMBL" id="EFX42420.1"/>
    </source>
</evidence>
<organism evidence="8 9">
    <name type="scientific">Helicobacter suis HS5</name>
    <dbReference type="NCBI Taxonomy" id="710394"/>
    <lineage>
        <taxon>Bacteria</taxon>
        <taxon>Pseudomonadati</taxon>
        <taxon>Campylobacterota</taxon>
        <taxon>Epsilonproteobacteria</taxon>
        <taxon>Campylobacterales</taxon>
        <taxon>Helicobacteraceae</taxon>
        <taxon>Helicobacter</taxon>
    </lineage>
</organism>
<proteinExistence type="inferred from homology"/>
<dbReference type="AlphaFoldDB" id="E7G2J4"/>
<dbReference type="InterPro" id="IPR000453">
    <property type="entry name" value="Chorismate_synth"/>
</dbReference>
<dbReference type="EMBL" id="ADHO01000015">
    <property type="protein sequence ID" value="EFX42420.1"/>
    <property type="molecule type" value="Genomic_DNA"/>
</dbReference>
<dbReference type="GO" id="GO:0010181">
    <property type="term" value="F:FMN binding"/>
    <property type="evidence" value="ECO:0007669"/>
    <property type="project" value="TreeGrafter"/>
</dbReference>
<dbReference type="GO" id="GO:0009073">
    <property type="term" value="P:aromatic amino acid family biosynthetic process"/>
    <property type="evidence" value="ECO:0007669"/>
    <property type="project" value="UniProtKB-KW"/>
</dbReference>
<name>E7G2J4_9HELI</name>
<evidence type="ECO:0000256" key="7">
    <source>
        <dbReference type="ARBA" id="ARBA00023239"/>
    </source>
</evidence>
<evidence type="ECO:0000256" key="1">
    <source>
        <dbReference type="ARBA" id="ARBA00001914"/>
    </source>
</evidence>
<protein>
    <recommendedName>
        <fullName evidence="4">chorismate synthase</fullName>
        <ecNumber evidence="4">4.2.3.5</ecNumber>
    </recommendedName>
</protein>
<comment type="pathway">
    <text evidence="2">Metabolic intermediate biosynthesis; chorismate biosynthesis; chorismate from D-erythrose 4-phosphate and phosphoenolpyruvate: step 7/7.</text>
</comment>